<comment type="caution">
    <text evidence="1">The sequence shown here is derived from an EMBL/GenBank/DDBJ whole genome shotgun (WGS) entry which is preliminary data.</text>
</comment>
<dbReference type="RefSeq" id="XP_047783244.1">
    <property type="nucleotide sequence ID" value="XM_047922715.1"/>
</dbReference>
<dbReference type="GeneID" id="72003447"/>
<keyword evidence="2" id="KW-1185">Reference proteome</keyword>
<organism evidence="1 2">
    <name type="scientific">Rhodofomes roseus</name>
    <dbReference type="NCBI Taxonomy" id="34475"/>
    <lineage>
        <taxon>Eukaryota</taxon>
        <taxon>Fungi</taxon>
        <taxon>Dikarya</taxon>
        <taxon>Basidiomycota</taxon>
        <taxon>Agaricomycotina</taxon>
        <taxon>Agaricomycetes</taxon>
        <taxon>Polyporales</taxon>
        <taxon>Rhodofomes</taxon>
    </lineage>
</organism>
<reference evidence="1 2" key="1">
    <citation type="journal article" date="2021" name="Environ. Microbiol.">
        <title>Gene family expansions and transcriptome signatures uncover fungal adaptations to wood decay.</title>
        <authorList>
            <person name="Hage H."/>
            <person name="Miyauchi S."/>
            <person name="Viragh M."/>
            <person name="Drula E."/>
            <person name="Min B."/>
            <person name="Chaduli D."/>
            <person name="Navarro D."/>
            <person name="Favel A."/>
            <person name="Norest M."/>
            <person name="Lesage-Meessen L."/>
            <person name="Balint B."/>
            <person name="Merenyi Z."/>
            <person name="de Eugenio L."/>
            <person name="Morin E."/>
            <person name="Martinez A.T."/>
            <person name="Baldrian P."/>
            <person name="Stursova M."/>
            <person name="Martinez M.J."/>
            <person name="Novotny C."/>
            <person name="Magnuson J.K."/>
            <person name="Spatafora J.W."/>
            <person name="Maurice S."/>
            <person name="Pangilinan J."/>
            <person name="Andreopoulos W."/>
            <person name="LaButti K."/>
            <person name="Hundley H."/>
            <person name="Na H."/>
            <person name="Kuo A."/>
            <person name="Barry K."/>
            <person name="Lipzen A."/>
            <person name="Henrissat B."/>
            <person name="Riley R."/>
            <person name="Ahrendt S."/>
            <person name="Nagy L.G."/>
            <person name="Grigoriev I.V."/>
            <person name="Martin F."/>
            <person name="Rosso M.N."/>
        </authorList>
    </citation>
    <scope>NUCLEOTIDE SEQUENCE [LARGE SCALE GENOMIC DNA]</scope>
    <source>
        <strain evidence="1 2">CIRM-BRFM 1785</strain>
    </source>
</reference>
<feature type="non-terminal residue" evidence="1">
    <location>
        <position position="181"/>
    </location>
</feature>
<name>A0ABQ8KT04_9APHY</name>
<dbReference type="Proteomes" id="UP000814176">
    <property type="component" value="Unassembled WGS sequence"/>
</dbReference>
<protein>
    <submittedName>
        <fullName evidence="1">Uncharacterized protein</fullName>
    </submittedName>
</protein>
<proteinExistence type="predicted"/>
<sequence length="181" mass="19628">MDHFRCGGALCGVVEVKTCGLFIGICTAWASTCRSSSLHQGGHSSITSSSWHMIRPRLSTLQHEVRESALSHIQAISLLSLTITYNSCAPPGRSDLCVRSLAMSRRPRAPPAHLPTISLCADICRLCMSDTVMAALRWCCSLDPTLRMMAAVDVMQGSVNSNALLERAGTVVNIWWTVPVD</sequence>
<accession>A0ABQ8KT04</accession>
<dbReference type="EMBL" id="JADCUA010000003">
    <property type="protein sequence ID" value="KAH9841945.1"/>
    <property type="molecule type" value="Genomic_DNA"/>
</dbReference>
<gene>
    <name evidence="1" type="ORF">C8Q71DRAFT_739588</name>
</gene>
<evidence type="ECO:0000313" key="2">
    <source>
        <dbReference type="Proteomes" id="UP000814176"/>
    </source>
</evidence>
<evidence type="ECO:0000313" key="1">
    <source>
        <dbReference type="EMBL" id="KAH9841945.1"/>
    </source>
</evidence>